<evidence type="ECO:0000313" key="3">
    <source>
        <dbReference type="Proteomes" id="UP000092321"/>
    </source>
</evidence>
<dbReference type="EMBL" id="LXPE01000006">
    <property type="protein sequence ID" value="OBA27872.1"/>
    <property type="molecule type" value="Genomic_DNA"/>
</dbReference>
<organism evidence="2 3">
    <name type="scientific">Hanseniaspora valbyensis NRRL Y-1626</name>
    <dbReference type="NCBI Taxonomy" id="766949"/>
    <lineage>
        <taxon>Eukaryota</taxon>
        <taxon>Fungi</taxon>
        <taxon>Dikarya</taxon>
        <taxon>Ascomycota</taxon>
        <taxon>Saccharomycotina</taxon>
        <taxon>Saccharomycetes</taxon>
        <taxon>Saccharomycodales</taxon>
        <taxon>Saccharomycodaceae</taxon>
        <taxon>Hanseniaspora</taxon>
    </lineage>
</organism>
<dbReference type="Gene3D" id="1.25.40.10">
    <property type="entry name" value="Tetratricopeptide repeat domain"/>
    <property type="match status" value="1"/>
</dbReference>
<keyword evidence="3" id="KW-1185">Reference proteome</keyword>
<name>A0A1B7TGK3_9ASCO</name>
<dbReference type="AlphaFoldDB" id="A0A1B7TGK3"/>
<comment type="caution">
    <text evidence="2">The sequence shown here is derived from an EMBL/GenBank/DDBJ whole genome shotgun (WGS) entry which is preliminary data.</text>
</comment>
<gene>
    <name evidence="2" type="ORF">HANVADRAFT_47848</name>
</gene>
<protein>
    <recommendedName>
        <fullName evidence="4">TPR-like protein</fullName>
    </recommendedName>
</protein>
<keyword evidence="1" id="KW-0802">TPR repeat</keyword>
<accession>A0A1B7TGK3</accession>
<proteinExistence type="predicted"/>
<dbReference type="InterPro" id="IPR019734">
    <property type="entry name" value="TPR_rpt"/>
</dbReference>
<feature type="repeat" description="TPR" evidence="1">
    <location>
        <begin position="4"/>
        <end position="37"/>
    </location>
</feature>
<dbReference type="Proteomes" id="UP000092321">
    <property type="component" value="Unassembled WGS sequence"/>
</dbReference>
<dbReference type="PROSITE" id="PS50005">
    <property type="entry name" value="TPR"/>
    <property type="match status" value="1"/>
</dbReference>
<dbReference type="OrthoDB" id="1872379at2759"/>
<reference evidence="3" key="1">
    <citation type="journal article" date="2016" name="Proc. Natl. Acad. Sci. U.S.A.">
        <title>Comparative genomics of biotechnologically important yeasts.</title>
        <authorList>
            <person name="Riley R."/>
            <person name="Haridas S."/>
            <person name="Wolfe K.H."/>
            <person name="Lopes M.R."/>
            <person name="Hittinger C.T."/>
            <person name="Goeker M."/>
            <person name="Salamov A.A."/>
            <person name="Wisecaver J.H."/>
            <person name="Long T.M."/>
            <person name="Calvey C.H."/>
            <person name="Aerts A.L."/>
            <person name="Barry K.W."/>
            <person name="Choi C."/>
            <person name="Clum A."/>
            <person name="Coughlan A.Y."/>
            <person name="Deshpande S."/>
            <person name="Douglass A.P."/>
            <person name="Hanson S.J."/>
            <person name="Klenk H.-P."/>
            <person name="LaButti K.M."/>
            <person name="Lapidus A."/>
            <person name="Lindquist E.A."/>
            <person name="Lipzen A.M."/>
            <person name="Meier-Kolthoff J.P."/>
            <person name="Ohm R.A."/>
            <person name="Otillar R.P."/>
            <person name="Pangilinan J.L."/>
            <person name="Peng Y."/>
            <person name="Rokas A."/>
            <person name="Rosa C.A."/>
            <person name="Scheuner C."/>
            <person name="Sibirny A.A."/>
            <person name="Slot J.C."/>
            <person name="Stielow J.B."/>
            <person name="Sun H."/>
            <person name="Kurtzman C.P."/>
            <person name="Blackwell M."/>
            <person name="Grigoriev I.V."/>
            <person name="Jeffries T.W."/>
        </authorList>
    </citation>
    <scope>NUCLEOTIDE SEQUENCE [LARGE SCALE GENOMIC DNA]</scope>
    <source>
        <strain evidence="3">NRRL Y-1626</strain>
    </source>
</reference>
<evidence type="ECO:0008006" key="4">
    <source>
        <dbReference type="Google" id="ProtNLM"/>
    </source>
</evidence>
<sequence>MDDYRGWLSLGECYYKLEKWNQAINAFTRSYENSFTRNKKVICAEKIINLYLKLDDFNGARNWNIELTLNTTEDDYYINACKWLCKNAIDNLKNENEARHYWKMLKQAGVILEQYMFLDDEKLD</sequence>
<dbReference type="InterPro" id="IPR011990">
    <property type="entry name" value="TPR-like_helical_dom_sf"/>
</dbReference>
<evidence type="ECO:0000256" key="1">
    <source>
        <dbReference type="PROSITE-ProRule" id="PRU00339"/>
    </source>
</evidence>
<evidence type="ECO:0000313" key="2">
    <source>
        <dbReference type="EMBL" id="OBA27872.1"/>
    </source>
</evidence>
<dbReference type="SUPFAM" id="SSF48452">
    <property type="entry name" value="TPR-like"/>
    <property type="match status" value="1"/>
</dbReference>